<sequence length="620" mass="69035">MHPAPSLVEAPPKNGSDESGNRPSTGSPSMSQHDQPQAQQSPAPAHQQLPPQAEPQPSSPPQSQQQQQPPQQLQQLQQQPQLQQQQQPLPQHETTPQQPPPTPGQSASPPLRKDTNSSISTQATSASAVTNMSAETSNTSYSADTSPNLTSIFHVMDGSDVSNRVRASRRRTGPLSQQQREKAALIRKLGACNDCRRRRVAATPLKCHPSHHNMTWEDAVRKYHRSHSPTIQDIAPSLSAQRPLSPAPVMSSNNVKQMFTQDPQDMMEIDSPTPPGQHRLSESRIRTPLPSGPRLDKPPMLPGIESLKSDLQTNVSRILSTPSRSRYSSAQALLLYWEDDPDLTVGASVKELGEVFDQYYRYTFTTTTIPSSSEACKSPWRWLSRKITDFVEDRDQRDVLKIVYYNGHSYLDGNREMVLASSKDKVKAETIRWSGIQQVLEEACSDTLIIMDAAFFPSSKMHRQQGVLELIAAAVSEEHFDALDRCTFTKVLTEHLKTRASQRFTSPFSAAELHSKLLSNYPSLVQDRNPERETITSFPSPLHMQISGNARLPSILLAPLNIGPLRTSLPFGTEGQQLLLTFRIGDEPLDVDSWTEWLRMMPDGVKDVRVDGPYRPGPSR</sequence>
<feature type="compositionally biased region" description="Low complexity" evidence="1">
    <location>
        <begin position="35"/>
        <end position="51"/>
    </location>
</feature>
<organism evidence="2 3">
    <name type="scientific">Colletotrichum spinosum</name>
    <dbReference type="NCBI Taxonomy" id="1347390"/>
    <lineage>
        <taxon>Eukaryota</taxon>
        <taxon>Fungi</taxon>
        <taxon>Dikarya</taxon>
        <taxon>Ascomycota</taxon>
        <taxon>Pezizomycotina</taxon>
        <taxon>Sordariomycetes</taxon>
        <taxon>Hypocreomycetidae</taxon>
        <taxon>Glomerellales</taxon>
        <taxon>Glomerellaceae</taxon>
        <taxon>Colletotrichum</taxon>
        <taxon>Colletotrichum orbiculare species complex</taxon>
    </lineage>
</organism>
<dbReference type="AlphaFoldDB" id="A0A4V3HQ69"/>
<evidence type="ECO:0000256" key="1">
    <source>
        <dbReference type="SAM" id="MobiDB-lite"/>
    </source>
</evidence>
<evidence type="ECO:0000313" key="3">
    <source>
        <dbReference type="Proteomes" id="UP000295083"/>
    </source>
</evidence>
<feature type="region of interest" description="Disordered" evidence="1">
    <location>
        <begin position="1"/>
        <end position="131"/>
    </location>
</feature>
<gene>
    <name evidence="2" type="ORF">C8035_v004327</name>
</gene>
<protein>
    <submittedName>
        <fullName evidence="2">Uncharacterized protein</fullName>
    </submittedName>
</protein>
<reference evidence="2 3" key="1">
    <citation type="submission" date="2018-11" db="EMBL/GenBank/DDBJ databases">
        <title>Genome sequence and assembly of Colletotrichum spinosum.</title>
        <authorList>
            <person name="Gan P."/>
            <person name="Shirasu K."/>
        </authorList>
    </citation>
    <scope>NUCLEOTIDE SEQUENCE [LARGE SCALE GENOMIC DNA]</scope>
    <source>
        <strain evidence="2 3">CBS 515.97</strain>
    </source>
</reference>
<feature type="compositionally biased region" description="Polar residues" evidence="1">
    <location>
        <begin position="21"/>
        <end position="34"/>
    </location>
</feature>
<feature type="compositionally biased region" description="Low complexity" evidence="1">
    <location>
        <begin position="61"/>
        <end position="96"/>
    </location>
</feature>
<feature type="compositionally biased region" description="Low complexity" evidence="1">
    <location>
        <begin position="104"/>
        <end position="128"/>
    </location>
</feature>
<dbReference type="EMBL" id="QAPG01010712">
    <property type="protein sequence ID" value="TDZ13422.1"/>
    <property type="molecule type" value="Genomic_DNA"/>
</dbReference>
<comment type="caution">
    <text evidence="2">The sequence shown here is derived from an EMBL/GenBank/DDBJ whole genome shotgun (WGS) entry which is preliminary data.</text>
</comment>
<proteinExistence type="predicted"/>
<feature type="region of interest" description="Disordered" evidence="1">
    <location>
        <begin position="271"/>
        <end position="299"/>
    </location>
</feature>
<evidence type="ECO:0000313" key="2">
    <source>
        <dbReference type="EMBL" id="TDZ13422.1"/>
    </source>
</evidence>
<dbReference type="Proteomes" id="UP000295083">
    <property type="component" value="Unassembled WGS sequence"/>
</dbReference>
<name>A0A4V3HQ69_9PEZI</name>
<keyword evidence="3" id="KW-1185">Reference proteome</keyword>
<accession>A0A4V3HQ69</accession>